<protein>
    <submittedName>
        <fullName evidence="2">YbjN domain-containing protein</fullName>
    </submittedName>
</protein>
<reference evidence="2" key="1">
    <citation type="submission" date="2021-05" db="EMBL/GenBank/DDBJ databases">
        <title>Genome of Sphingobium sp. strain.</title>
        <authorList>
            <person name="Fan R."/>
        </authorList>
    </citation>
    <scope>NUCLEOTIDE SEQUENCE</scope>
    <source>
        <strain evidence="2">H33</strain>
    </source>
</reference>
<dbReference type="Proteomes" id="UP001138757">
    <property type="component" value="Unassembled WGS sequence"/>
</dbReference>
<organism evidence="2 3">
    <name type="scientific">Sphingobium nicotianae</name>
    <dbReference type="NCBI Taxonomy" id="2782607"/>
    <lineage>
        <taxon>Bacteria</taxon>
        <taxon>Pseudomonadati</taxon>
        <taxon>Pseudomonadota</taxon>
        <taxon>Alphaproteobacteria</taxon>
        <taxon>Sphingomonadales</taxon>
        <taxon>Sphingomonadaceae</taxon>
        <taxon>Sphingobium</taxon>
    </lineage>
</organism>
<dbReference type="Pfam" id="PF10722">
    <property type="entry name" value="YbjN"/>
    <property type="match status" value="1"/>
</dbReference>
<keyword evidence="1" id="KW-0732">Signal</keyword>
<proteinExistence type="predicted"/>
<feature type="signal peptide" evidence="1">
    <location>
        <begin position="1"/>
        <end position="19"/>
    </location>
</feature>
<comment type="caution">
    <text evidence="2">The sequence shown here is derived from an EMBL/GenBank/DDBJ whole genome shotgun (WGS) entry which is preliminary data.</text>
</comment>
<sequence length="159" mass="16804">MKKRLIALLLALCASAAPAQTFSSGDPAAMATALTGMGYQPGAIDPNGGTPLFTVAINGLETAIVFGGCTDGKMCKYFVLVGRFTDLKDAPAEWTNARNEDYDLGKVWVGKDDRTLGFSMPVPTGGAQFSAAEMRFMLDQWAAFIAEISQSAIAAKLVK</sequence>
<evidence type="ECO:0000256" key="1">
    <source>
        <dbReference type="SAM" id="SignalP"/>
    </source>
</evidence>
<feature type="chain" id="PRO_5040726598" evidence="1">
    <location>
        <begin position="20"/>
        <end position="159"/>
    </location>
</feature>
<evidence type="ECO:0000313" key="3">
    <source>
        <dbReference type="Proteomes" id="UP001138757"/>
    </source>
</evidence>
<name>A0A9X1DB96_9SPHN</name>
<dbReference type="RefSeq" id="WP_214622476.1">
    <property type="nucleotide sequence ID" value="NZ_JAHGAW010000004.1"/>
</dbReference>
<keyword evidence="3" id="KW-1185">Reference proteome</keyword>
<dbReference type="AlphaFoldDB" id="A0A9X1DB96"/>
<dbReference type="InterPro" id="IPR019660">
    <property type="entry name" value="Put_sensory_transdc_reg_YbjN"/>
</dbReference>
<accession>A0A9X1DB96</accession>
<evidence type="ECO:0000313" key="2">
    <source>
        <dbReference type="EMBL" id="MBT2186725.1"/>
    </source>
</evidence>
<dbReference type="EMBL" id="JAHGAW010000004">
    <property type="protein sequence ID" value="MBT2186725.1"/>
    <property type="molecule type" value="Genomic_DNA"/>
</dbReference>
<gene>
    <name evidence="2" type="ORF">KK488_07155</name>
</gene>